<keyword evidence="1" id="KW-0472">Membrane</keyword>
<dbReference type="Proteomes" id="UP001356095">
    <property type="component" value="Unassembled WGS sequence"/>
</dbReference>
<dbReference type="InterPro" id="IPR021424">
    <property type="entry name" value="PorA"/>
</dbReference>
<gene>
    <name evidence="2" type="ORF">Q8791_14365</name>
</gene>
<reference evidence="2 3" key="1">
    <citation type="submission" date="2023-08" db="EMBL/GenBank/DDBJ databases">
        <authorList>
            <person name="Girao M."/>
            <person name="Carvalho M.F."/>
        </authorList>
    </citation>
    <scope>NUCLEOTIDE SEQUENCE [LARGE SCALE GENOMIC DNA]</scope>
    <source>
        <strain evidence="2 3">CT-R113</strain>
    </source>
</reference>
<evidence type="ECO:0000313" key="2">
    <source>
        <dbReference type="EMBL" id="MEE2038405.1"/>
    </source>
</evidence>
<name>A0ABU7K837_9ACTN</name>
<accession>A0ABU7K837</accession>
<sequence>MRRTVAVVLIAFGVFFLAAAPMMRTWMSSSLMKTPLDYYSETVNVAEGATYFNIEDVELVENATLEAHATIRADVASSTDEIVVWDQFTWLKDADTDFGISSTSRRAGHDRETGEAVDCCDSMVNEESVVQSGQAWKFPFFTEQRDYDFFETTVQEVVPMEFEGVEAIEGVEAYRFVQTVEPTVIDERTLPRSVAGLDGDGDVTGDEVFSITRTYWIEPTTGSPLKVSEHQNRVVVVDGEEVLTLLDAELVFDDESVRNAVANSEQGRTMLPLLHTTLPIAFLVVGVGFVGIATVLYVSGRRSDHHN</sequence>
<keyword evidence="3" id="KW-1185">Reference proteome</keyword>
<dbReference type="RefSeq" id="WP_330092184.1">
    <property type="nucleotide sequence ID" value="NZ_JAUZMY010000012.1"/>
</dbReference>
<protein>
    <submittedName>
        <fullName evidence="2">DUF3068 domain-containing protein</fullName>
    </submittedName>
</protein>
<evidence type="ECO:0000313" key="3">
    <source>
        <dbReference type="Proteomes" id="UP001356095"/>
    </source>
</evidence>
<evidence type="ECO:0000256" key="1">
    <source>
        <dbReference type="SAM" id="Phobius"/>
    </source>
</evidence>
<keyword evidence="1" id="KW-1133">Transmembrane helix</keyword>
<organism evidence="2 3">
    <name type="scientific">Nocardiopsis codii</name>
    <dbReference type="NCBI Taxonomy" id="3065942"/>
    <lineage>
        <taxon>Bacteria</taxon>
        <taxon>Bacillati</taxon>
        <taxon>Actinomycetota</taxon>
        <taxon>Actinomycetes</taxon>
        <taxon>Streptosporangiales</taxon>
        <taxon>Nocardiopsidaceae</taxon>
        <taxon>Nocardiopsis</taxon>
    </lineage>
</organism>
<proteinExistence type="predicted"/>
<dbReference type="Pfam" id="PF11271">
    <property type="entry name" value="PorA"/>
    <property type="match status" value="1"/>
</dbReference>
<feature type="transmembrane region" description="Helical" evidence="1">
    <location>
        <begin position="278"/>
        <end position="298"/>
    </location>
</feature>
<dbReference type="EMBL" id="JAUZMY010000012">
    <property type="protein sequence ID" value="MEE2038405.1"/>
    <property type="molecule type" value="Genomic_DNA"/>
</dbReference>
<comment type="caution">
    <text evidence="2">The sequence shown here is derived from an EMBL/GenBank/DDBJ whole genome shotgun (WGS) entry which is preliminary data.</text>
</comment>
<keyword evidence="1" id="KW-0812">Transmembrane</keyword>